<keyword evidence="1" id="KW-0496">Mitochondrion</keyword>
<dbReference type="OrthoDB" id="538640at2759"/>
<dbReference type="InterPro" id="IPR003789">
    <property type="entry name" value="Asn/Gln_tRNA_amidoTrase-B-like"/>
</dbReference>
<comment type="caution">
    <text evidence="2">The sequence shown here is derived from an EMBL/GenBank/DDBJ whole genome shotgun (WGS) entry which is preliminary data.</text>
</comment>
<proteinExistence type="inferred from homology"/>
<gene>
    <name evidence="1" type="primary">AIM41</name>
    <name evidence="2" type="ORF">EJ08DRAFT_648818</name>
</gene>
<dbReference type="SUPFAM" id="SSF89095">
    <property type="entry name" value="GatB/YqeY motif"/>
    <property type="match status" value="1"/>
</dbReference>
<dbReference type="EMBL" id="MU007031">
    <property type="protein sequence ID" value="KAF2431562.1"/>
    <property type="molecule type" value="Genomic_DNA"/>
</dbReference>
<dbReference type="PANTHER" id="PTHR28055">
    <property type="entry name" value="ALTERED INHERITANCE OF MITOCHONDRIA PROTEIN 41, MITOCHONDRIAL"/>
    <property type="match status" value="1"/>
</dbReference>
<dbReference type="InterPro" id="IPR042184">
    <property type="entry name" value="YqeY/Aim41_N"/>
</dbReference>
<name>A0A9P4NTT0_9PEZI</name>
<dbReference type="Gene3D" id="1.10.1510.10">
    <property type="entry name" value="Uncharacterised protein YqeY/AIM41 PF09424, N-terminal domain"/>
    <property type="match status" value="1"/>
</dbReference>
<dbReference type="Pfam" id="PF09424">
    <property type="entry name" value="YqeY"/>
    <property type="match status" value="1"/>
</dbReference>
<dbReference type="Proteomes" id="UP000800235">
    <property type="component" value="Unassembled WGS sequence"/>
</dbReference>
<evidence type="ECO:0000256" key="1">
    <source>
        <dbReference type="RuleBase" id="RU365099"/>
    </source>
</evidence>
<accession>A0A9P4NTT0</accession>
<dbReference type="AlphaFoldDB" id="A0A9P4NTT0"/>
<reference evidence="2" key="1">
    <citation type="journal article" date="2020" name="Stud. Mycol.">
        <title>101 Dothideomycetes genomes: a test case for predicting lifestyles and emergence of pathogens.</title>
        <authorList>
            <person name="Haridas S."/>
            <person name="Albert R."/>
            <person name="Binder M."/>
            <person name="Bloem J."/>
            <person name="Labutti K."/>
            <person name="Salamov A."/>
            <person name="Andreopoulos B."/>
            <person name="Baker S."/>
            <person name="Barry K."/>
            <person name="Bills G."/>
            <person name="Bluhm B."/>
            <person name="Cannon C."/>
            <person name="Castanera R."/>
            <person name="Culley D."/>
            <person name="Daum C."/>
            <person name="Ezra D."/>
            <person name="Gonzalez J."/>
            <person name="Henrissat B."/>
            <person name="Kuo A."/>
            <person name="Liang C."/>
            <person name="Lipzen A."/>
            <person name="Lutzoni F."/>
            <person name="Magnuson J."/>
            <person name="Mondo S."/>
            <person name="Nolan M."/>
            <person name="Ohm R."/>
            <person name="Pangilinan J."/>
            <person name="Park H.-J."/>
            <person name="Ramirez L."/>
            <person name="Alfaro M."/>
            <person name="Sun H."/>
            <person name="Tritt A."/>
            <person name="Yoshinaga Y."/>
            <person name="Zwiers L.-H."/>
            <person name="Turgeon B."/>
            <person name="Goodwin S."/>
            <person name="Spatafora J."/>
            <person name="Crous P."/>
            <person name="Grigoriev I."/>
        </authorList>
    </citation>
    <scope>NUCLEOTIDE SEQUENCE</scope>
    <source>
        <strain evidence="2">CBS 130266</strain>
    </source>
</reference>
<dbReference type="GO" id="GO:0005739">
    <property type="term" value="C:mitochondrion"/>
    <property type="evidence" value="ECO:0007669"/>
    <property type="project" value="UniProtKB-SubCell"/>
</dbReference>
<comment type="similarity">
    <text evidence="1">Belongs to the AIM41 family.</text>
</comment>
<dbReference type="PANTHER" id="PTHR28055:SF1">
    <property type="entry name" value="ALTERED INHERITANCE OF MITOCHONDRIA PROTEIN 41, MITOCHONDRIAL"/>
    <property type="match status" value="1"/>
</dbReference>
<sequence>MAVRIAPTRLWLSTRTPTSRPLTSLPCFRCLYSTSTDAPPPQVLSKLRTDLKTAMKARDTQRLNVLRALLAEITNSSKTSSPIKDDMALLSLLRKRIGASKTAVEEFNKNDRKDLVEKEQEQVNILEEYAAGVKTLDVDEIRSAVKGVVVGLKAQGQKLPMGEVLKKTIGPGGALEGKQADKAEVVRIVKEELAA</sequence>
<organism evidence="2 3">
    <name type="scientific">Tothia fuscella</name>
    <dbReference type="NCBI Taxonomy" id="1048955"/>
    <lineage>
        <taxon>Eukaryota</taxon>
        <taxon>Fungi</taxon>
        <taxon>Dikarya</taxon>
        <taxon>Ascomycota</taxon>
        <taxon>Pezizomycotina</taxon>
        <taxon>Dothideomycetes</taxon>
        <taxon>Pleosporomycetidae</taxon>
        <taxon>Venturiales</taxon>
        <taxon>Cylindrosympodiaceae</taxon>
        <taxon>Tothia</taxon>
    </lineage>
</organism>
<comment type="subcellular location">
    <subcellularLocation>
        <location evidence="1">Mitochondrion</location>
    </subcellularLocation>
</comment>
<keyword evidence="3" id="KW-1185">Reference proteome</keyword>
<evidence type="ECO:0000313" key="3">
    <source>
        <dbReference type="Proteomes" id="UP000800235"/>
    </source>
</evidence>
<dbReference type="InterPro" id="IPR019004">
    <property type="entry name" value="YqeY/Aim41"/>
</dbReference>
<evidence type="ECO:0000313" key="2">
    <source>
        <dbReference type="EMBL" id="KAF2431562.1"/>
    </source>
</evidence>
<protein>
    <recommendedName>
        <fullName evidence="1">Altered inheritance of mitochondria protein 41</fullName>
    </recommendedName>
</protein>
<dbReference type="GO" id="GO:0016884">
    <property type="term" value="F:carbon-nitrogen ligase activity, with glutamine as amido-N-donor"/>
    <property type="evidence" value="ECO:0007669"/>
    <property type="project" value="UniProtKB-UniRule"/>
</dbReference>